<dbReference type="RefSeq" id="WP_083251666.1">
    <property type="nucleotide sequence ID" value="NZ_FOFP01000001.1"/>
</dbReference>
<reference evidence="3 4" key="1">
    <citation type="submission" date="2016-10" db="EMBL/GenBank/DDBJ databases">
        <authorList>
            <person name="Varghese N."/>
            <person name="Submissions S."/>
        </authorList>
    </citation>
    <scope>NUCLEOTIDE SEQUENCE [LARGE SCALE GENOMIC DNA]</scope>
    <source>
        <strain evidence="3 4">CIP 109853</strain>
    </source>
</reference>
<dbReference type="InterPro" id="IPR001031">
    <property type="entry name" value="Thioesterase"/>
</dbReference>
<name>A0ABY1B1U8_9PSED</name>
<accession>A0ABY1B1U8</accession>
<protein>
    <submittedName>
        <fullName evidence="3">Coronamic acid synthetase CmaT, thioesterase component</fullName>
    </submittedName>
</protein>
<comment type="caution">
    <text evidence="3">The sequence shown here is derived from an EMBL/GenBank/DDBJ whole genome shotgun (WGS) entry which is preliminary data.</text>
</comment>
<organism evidence="3 4">
    <name type="scientific">Pseudomonas cuatrocienegasensis</name>
    <dbReference type="NCBI Taxonomy" id="543360"/>
    <lineage>
        <taxon>Bacteria</taxon>
        <taxon>Pseudomonadati</taxon>
        <taxon>Pseudomonadota</taxon>
        <taxon>Gammaproteobacteria</taxon>
        <taxon>Pseudomonadales</taxon>
        <taxon>Pseudomonadaceae</taxon>
        <taxon>Pseudomonas</taxon>
    </lineage>
</organism>
<dbReference type="InterPro" id="IPR029058">
    <property type="entry name" value="AB_hydrolase_fold"/>
</dbReference>
<comment type="similarity">
    <text evidence="1">Belongs to the thioesterase family.</text>
</comment>
<proteinExistence type="inferred from homology"/>
<dbReference type="InterPro" id="IPR012223">
    <property type="entry name" value="TEII"/>
</dbReference>
<evidence type="ECO:0000259" key="2">
    <source>
        <dbReference type="Pfam" id="PF00975"/>
    </source>
</evidence>
<keyword evidence="4" id="KW-1185">Reference proteome</keyword>
<sequence>MVDTLVAPPRWLAPLAGALANAGRLLLCFPYGGGGTSAFNDLSRLADVGVATWAVKLPGREDRGLEAPATRVEPLIEAIIDELQGVNVPYAFYGHSFGAGLALEVAHALAERDQTLPTKLILSGRMPPHVGYSPLLGAMDDHQLWQHVCSESPLPLPPDASCSFARHVLGKLKADLVLNGQLTYRFIRPLPVPLYILNGRDDPLLEPQRLDEWQRYTSARFHSQCVPGGHFFFSSDFQRLYSPLLTTLDEQGS</sequence>
<evidence type="ECO:0000313" key="3">
    <source>
        <dbReference type="EMBL" id="SEP71559.1"/>
    </source>
</evidence>
<dbReference type="Pfam" id="PF00975">
    <property type="entry name" value="Thioesterase"/>
    <property type="match status" value="1"/>
</dbReference>
<dbReference type="PANTHER" id="PTHR11487">
    <property type="entry name" value="THIOESTERASE"/>
    <property type="match status" value="1"/>
</dbReference>
<evidence type="ECO:0000313" key="4">
    <source>
        <dbReference type="Proteomes" id="UP000198512"/>
    </source>
</evidence>
<dbReference type="PANTHER" id="PTHR11487:SF0">
    <property type="entry name" value="S-ACYL FATTY ACID SYNTHASE THIOESTERASE, MEDIUM CHAIN"/>
    <property type="match status" value="1"/>
</dbReference>
<dbReference type="SUPFAM" id="SSF53474">
    <property type="entry name" value="alpha/beta-Hydrolases"/>
    <property type="match status" value="1"/>
</dbReference>
<dbReference type="EMBL" id="FOFP01000001">
    <property type="protein sequence ID" value="SEP71559.1"/>
    <property type="molecule type" value="Genomic_DNA"/>
</dbReference>
<dbReference type="Proteomes" id="UP000198512">
    <property type="component" value="Unassembled WGS sequence"/>
</dbReference>
<evidence type="ECO:0000256" key="1">
    <source>
        <dbReference type="ARBA" id="ARBA00007169"/>
    </source>
</evidence>
<feature type="domain" description="Thioesterase" evidence="2">
    <location>
        <begin position="26"/>
        <end position="235"/>
    </location>
</feature>
<gene>
    <name evidence="3" type="ORF">SAMN05216600_101398</name>
</gene>
<dbReference type="Gene3D" id="3.40.50.1820">
    <property type="entry name" value="alpha/beta hydrolase"/>
    <property type="match status" value="1"/>
</dbReference>